<dbReference type="STRING" id="3088.A0A383WBW8"/>
<gene>
    <name evidence="8" type="ORF">BQ4739_LOCUS15421</name>
</gene>
<name>A0A383WBW8_TETOB</name>
<dbReference type="Pfam" id="PF13911">
    <property type="entry name" value="AhpC-TSA_2"/>
    <property type="match status" value="1"/>
</dbReference>
<organism evidence="8 9">
    <name type="scientific">Tetradesmus obliquus</name>
    <name type="common">Green alga</name>
    <name type="synonym">Acutodesmus obliquus</name>
    <dbReference type="NCBI Taxonomy" id="3088"/>
    <lineage>
        <taxon>Eukaryota</taxon>
        <taxon>Viridiplantae</taxon>
        <taxon>Chlorophyta</taxon>
        <taxon>core chlorophytes</taxon>
        <taxon>Chlorophyceae</taxon>
        <taxon>CS clade</taxon>
        <taxon>Sphaeropleales</taxon>
        <taxon>Scenedesmaceae</taxon>
        <taxon>Tetradesmus</taxon>
    </lineage>
</organism>
<dbReference type="InterPro" id="IPR032801">
    <property type="entry name" value="PXL2A/B/C"/>
</dbReference>
<reference evidence="8 9" key="1">
    <citation type="submission" date="2016-10" db="EMBL/GenBank/DDBJ databases">
        <authorList>
            <person name="Cai Z."/>
        </authorList>
    </citation>
    <scope>NUCLEOTIDE SEQUENCE [LARGE SCALE GENOMIC DNA]</scope>
</reference>
<dbReference type="GO" id="GO:0005737">
    <property type="term" value="C:cytoplasm"/>
    <property type="evidence" value="ECO:0007669"/>
    <property type="project" value="UniProtKB-SubCell"/>
</dbReference>
<comment type="similarity">
    <text evidence="4">Belongs to the peroxiredoxin-like PRXL2 family. PRXL2A subfamily.</text>
</comment>
<sequence length="189" mass="20782">MSLPPLTLISEATLKTKEGQEIKARELWAQQPCFLYCIRRPGCVLCRDEAQKLWREQQALTNAGLKVACIVHEWIDREINAFVPEYWAGDIYHDADKAFYKAFGQGDLRTASSLALLNPLNPAWGRILAARKNVKDSNVNGEASILGGLLVVKAGEGGIAWMHAEKTFGEFPDTQDVIAAAKEALGAAQ</sequence>
<keyword evidence="3" id="KW-0676">Redox-active center</keyword>
<dbReference type="EMBL" id="FNXT01001225">
    <property type="protein sequence ID" value="SZX75115.1"/>
    <property type="molecule type" value="Genomic_DNA"/>
</dbReference>
<proteinExistence type="inferred from homology"/>
<evidence type="ECO:0000256" key="7">
    <source>
        <dbReference type="ARBA" id="ARBA00032129"/>
    </source>
</evidence>
<evidence type="ECO:0000256" key="5">
    <source>
        <dbReference type="ARBA" id="ARBA00023849"/>
    </source>
</evidence>
<evidence type="ECO:0000313" key="9">
    <source>
        <dbReference type="Proteomes" id="UP000256970"/>
    </source>
</evidence>
<dbReference type="SUPFAM" id="SSF52833">
    <property type="entry name" value="Thioredoxin-like"/>
    <property type="match status" value="1"/>
</dbReference>
<accession>A0A383WBW8</accession>
<evidence type="ECO:0000256" key="1">
    <source>
        <dbReference type="ARBA" id="ARBA00004496"/>
    </source>
</evidence>
<evidence type="ECO:0000256" key="3">
    <source>
        <dbReference type="ARBA" id="ARBA00023284"/>
    </source>
</evidence>
<protein>
    <recommendedName>
        <fullName evidence="5">Peroxiredoxin-like 2A</fullName>
    </recommendedName>
    <alternativeName>
        <fullName evidence="7">Peroxiredoxin-like 2 activated in M-CSF stimulated monocytes</fullName>
    </alternativeName>
    <alternativeName>
        <fullName evidence="6">Redox-regulatory protein FAM213A</fullName>
    </alternativeName>
</protein>
<keyword evidence="9" id="KW-1185">Reference proteome</keyword>
<dbReference type="Proteomes" id="UP000256970">
    <property type="component" value="Unassembled WGS sequence"/>
</dbReference>
<evidence type="ECO:0000256" key="2">
    <source>
        <dbReference type="ARBA" id="ARBA00022490"/>
    </source>
</evidence>
<keyword evidence="2" id="KW-0963">Cytoplasm</keyword>
<comment type="subcellular location">
    <subcellularLocation>
        <location evidence="1">Cytoplasm</location>
    </subcellularLocation>
</comment>
<evidence type="ECO:0000256" key="6">
    <source>
        <dbReference type="ARBA" id="ARBA00032058"/>
    </source>
</evidence>
<evidence type="ECO:0000313" key="8">
    <source>
        <dbReference type="EMBL" id="SZX75115.1"/>
    </source>
</evidence>
<evidence type="ECO:0000256" key="4">
    <source>
        <dbReference type="ARBA" id="ARBA00023787"/>
    </source>
</evidence>
<dbReference type="AlphaFoldDB" id="A0A383WBW8"/>
<dbReference type="Gene3D" id="3.40.30.10">
    <property type="entry name" value="Glutaredoxin"/>
    <property type="match status" value="1"/>
</dbReference>
<dbReference type="PANTHER" id="PTHR28630:SF31">
    <property type="entry name" value="PEROXIREDOXIN-LIKE 2A"/>
    <property type="match status" value="1"/>
</dbReference>
<dbReference type="PANTHER" id="PTHR28630">
    <property type="match status" value="1"/>
</dbReference>
<dbReference type="InterPro" id="IPR036249">
    <property type="entry name" value="Thioredoxin-like_sf"/>
</dbReference>